<gene>
    <name evidence="1" type="ORF">DPMN_119899</name>
</gene>
<protein>
    <submittedName>
        <fullName evidence="1">Uncharacterized protein</fullName>
    </submittedName>
</protein>
<reference evidence="1" key="2">
    <citation type="submission" date="2020-11" db="EMBL/GenBank/DDBJ databases">
        <authorList>
            <person name="McCartney M.A."/>
            <person name="Auch B."/>
            <person name="Kono T."/>
            <person name="Mallez S."/>
            <person name="Becker A."/>
            <person name="Gohl D.M."/>
            <person name="Silverstein K.A.T."/>
            <person name="Koren S."/>
            <person name="Bechman K.B."/>
            <person name="Herman A."/>
            <person name="Abrahante J.E."/>
            <person name="Garbe J."/>
        </authorList>
    </citation>
    <scope>NUCLEOTIDE SEQUENCE</scope>
    <source>
        <strain evidence="1">Duluth1</strain>
        <tissue evidence="1">Whole animal</tissue>
    </source>
</reference>
<keyword evidence="2" id="KW-1185">Reference proteome</keyword>
<sequence>MVTTISQNCYEQMDPKPFLYSLEDLQLSITGANETELVYMGYIEAAISVPNISEETFDVPVLVVPNTEYNINVPVIIGTNVIRHLHSLPLENLSEEWKAALMATSLATNIGLVVSTNRSTVELPPYETMTISGFVRKSTQDSAAVTEPSEKASSRIGVCPRVVRLDSRGNTAGVPVRIFNLSAKLIKIVPKTVLCELQPAKVLRSWTPDTTETPLNAKCASQQTNKKDRDRFCESLKIDINHLEPEQQEQLKSMLFEMRDVFFVRAVRSGKYRSRSPQNTAK</sequence>
<name>A0A9D4GIY1_DREPO</name>
<comment type="caution">
    <text evidence="1">The sequence shown here is derived from an EMBL/GenBank/DDBJ whole genome shotgun (WGS) entry which is preliminary data.</text>
</comment>
<accession>A0A9D4GIY1</accession>
<proteinExistence type="predicted"/>
<reference evidence="1" key="1">
    <citation type="journal article" date="2019" name="bioRxiv">
        <title>The Genome of the Zebra Mussel, Dreissena polymorpha: A Resource for Invasive Species Research.</title>
        <authorList>
            <person name="McCartney M.A."/>
            <person name="Auch B."/>
            <person name="Kono T."/>
            <person name="Mallez S."/>
            <person name="Zhang Y."/>
            <person name="Obille A."/>
            <person name="Becker A."/>
            <person name="Abrahante J.E."/>
            <person name="Garbe J."/>
            <person name="Badalamenti J.P."/>
            <person name="Herman A."/>
            <person name="Mangelson H."/>
            <person name="Liachko I."/>
            <person name="Sullivan S."/>
            <person name="Sone E.D."/>
            <person name="Koren S."/>
            <person name="Silverstein K.A.T."/>
            <person name="Beckman K.B."/>
            <person name="Gohl D.M."/>
        </authorList>
    </citation>
    <scope>NUCLEOTIDE SEQUENCE</scope>
    <source>
        <strain evidence="1">Duluth1</strain>
        <tissue evidence="1">Whole animal</tissue>
    </source>
</reference>
<organism evidence="1 2">
    <name type="scientific">Dreissena polymorpha</name>
    <name type="common">Zebra mussel</name>
    <name type="synonym">Mytilus polymorpha</name>
    <dbReference type="NCBI Taxonomy" id="45954"/>
    <lineage>
        <taxon>Eukaryota</taxon>
        <taxon>Metazoa</taxon>
        <taxon>Spiralia</taxon>
        <taxon>Lophotrochozoa</taxon>
        <taxon>Mollusca</taxon>
        <taxon>Bivalvia</taxon>
        <taxon>Autobranchia</taxon>
        <taxon>Heteroconchia</taxon>
        <taxon>Euheterodonta</taxon>
        <taxon>Imparidentia</taxon>
        <taxon>Neoheterodontei</taxon>
        <taxon>Myida</taxon>
        <taxon>Dreissenoidea</taxon>
        <taxon>Dreissenidae</taxon>
        <taxon>Dreissena</taxon>
    </lineage>
</organism>
<dbReference type="Proteomes" id="UP000828390">
    <property type="component" value="Unassembled WGS sequence"/>
</dbReference>
<evidence type="ECO:0000313" key="2">
    <source>
        <dbReference type="Proteomes" id="UP000828390"/>
    </source>
</evidence>
<evidence type="ECO:0000313" key="1">
    <source>
        <dbReference type="EMBL" id="KAH3818296.1"/>
    </source>
</evidence>
<dbReference type="EMBL" id="JAIWYP010000005">
    <property type="protein sequence ID" value="KAH3818296.1"/>
    <property type="molecule type" value="Genomic_DNA"/>
</dbReference>
<dbReference type="AlphaFoldDB" id="A0A9D4GIY1"/>